<reference evidence="2 3" key="1">
    <citation type="submission" date="2019-06" db="EMBL/GenBank/DDBJ databases">
        <title>Sequencing the genomes of 1000 actinobacteria strains.</title>
        <authorList>
            <person name="Klenk H.-P."/>
        </authorList>
    </citation>
    <scope>NUCLEOTIDE SEQUENCE [LARGE SCALE GENOMIC DNA]</scope>
    <source>
        <strain evidence="2 3">DSM 18031</strain>
    </source>
</reference>
<protein>
    <submittedName>
        <fullName evidence="2">Uncharacterized protein</fullName>
    </submittedName>
</protein>
<organism evidence="2 3">
    <name type="scientific">Klugiella xanthotipulae</name>
    <dbReference type="NCBI Taxonomy" id="244735"/>
    <lineage>
        <taxon>Bacteria</taxon>
        <taxon>Bacillati</taxon>
        <taxon>Actinomycetota</taxon>
        <taxon>Actinomycetes</taxon>
        <taxon>Micrococcales</taxon>
        <taxon>Microbacteriaceae</taxon>
        <taxon>Klugiella</taxon>
    </lineage>
</organism>
<keyword evidence="1" id="KW-1133">Transmembrane helix</keyword>
<evidence type="ECO:0000256" key="1">
    <source>
        <dbReference type="SAM" id="Phobius"/>
    </source>
</evidence>
<evidence type="ECO:0000313" key="2">
    <source>
        <dbReference type="EMBL" id="TQM63364.1"/>
    </source>
</evidence>
<dbReference type="EMBL" id="VFPN01000002">
    <property type="protein sequence ID" value="TQM63364.1"/>
    <property type="molecule type" value="Genomic_DNA"/>
</dbReference>
<keyword evidence="3" id="KW-1185">Reference proteome</keyword>
<name>A0A543HYD2_9MICO</name>
<dbReference type="Proteomes" id="UP000318331">
    <property type="component" value="Unassembled WGS sequence"/>
</dbReference>
<comment type="caution">
    <text evidence="2">The sequence shown here is derived from an EMBL/GenBank/DDBJ whole genome shotgun (WGS) entry which is preliminary data.</text>
</comment>
<keyword evidence="1" id="KW-0812">Transmembrane</keyword>
<evidence type="ECO:0000313" key="3">
    <source>
        <dbReference type="Proteomes" id="UP000318331"/>
    </source>
</evidence>
<proteinExistence type="predicted"/>
<dbReference type="AlphaFoldDB" id="A0A543HYD2"/>
<accession>A0A543HYD2</accession>
<sequence>MLLSWLHCSPPSALSWHRLVPMNLLALELFFVGLLGLASLSIAWVAGIVVFKLFKGQR</sequence>
<feature type="transmembrane region" description="Helical" evidence="1">
    <location>
        <begin position="29"/>
        <end position="54"/>
    </location>
</feature>
<keyword evidence="1" id="KW-0472">Membrane</keyword>
<gene>
    <name evidence="2" type="ORF">FB466_1625</name>
</gene>